<evidence type="ECO:0000256" key="9">
    <source>
        <dbReference type="ARBA" id="ARBA00023163"/>
    </source>
</evidence>
<dbReference type="PANTHER" id="PTHR23235">
    <property type="entry name" value="KRUEPPEL-LIKE TRANSCRIPTION FACTOR"/>
    <property type="match status" value="1"/>
</dbReference>
<dbReference type="Pfam" id="PF00096">
    <property type="entry name" value="zf-C2H2"/>
    <property type="match status" value="2"/>
</dbReference>
<dbReference type="InterPro" id="IPR036236">
    <property type="entry name" value="Znf_C2H2_sf"/>
</dbReference>
<evidence type="ECO:0000256" key="6">
    <source>
        <dbReference type="ARBA" id="ARBA00022833"/>
    </source>
</evidence>
<keyword evidence="4" id="KW-0677">Repeat</keyword>
<dbReference type="PROSITE" id="PS50157">
    <property type="entry name" value="ZINC_FINGER_C2H2_2"/>
    <property type="match status" value="3"/>
</dbReference>
<feature type="domain" description="C2H2-type" evidence="12">
    <location>
        <begin position="33"/>
        <end position="62"/>
    </location>
</feature>
<keyword evidence="3" id="KW-0479">Metal-binding</keyword>
<sequence length="119" mass="14587">MSKEEMYHELLKPYRYERIRVIDESTHKTRYYYNCGYAGCTKQFNKGWSILDHVRMHENIRPFKCEHCDKSFTQKCNLKKHNRKHLVAKLKDRKRFKCSVCEKGFTERYNLKAHIEKHV</sequence>
<keyword evidence="6" id="KW-0862">Zinc</keyword>
<evidence type="ECO:0000256" key="10">
    <source>
        <dbReference type="ARBA" id="ARBA00023242"/>
    </source>
</evidence>
<evidence type="ECO:0000259" key="12">
    <source>
        <dbReference type="PROSITE" id="PS50157"/>
    </source>
</evidence>
<keyword evidence="8" id="KW-0238">DNA-binding</keyword>
<protein>
    <recommendedName>
        <fullName evidence="12">C2H2-type domain-containing protein</fullName>
    </recommendedName>
</protein>
<dbReference type="EMBL" id="HBII01027239">
    <property type="protein sequence ID" value="CAE0352514.1"/>
    <property type="molecule type" value="Transcribed_RNA"/>
</dbReference>
<evidence type="ECO:0000256" key="7">
    <source>
        <dbReference type="ARBA" id="ARBA00023015"/>
    </source>
</evidence>
<dbReference type="GO" id="GO:0000981">
    <property type="term" value="F:DNA-binding transcription factor activity, RNA polymerase II-specific"/>
    <property type="evidence" value="ECO:0007669"/>
    <property type="project" value="TreeGrafter"/>
</dbReference>
<dbReference type="Gene3D" id="3.30.160.60">
    <property type="entry name" value="Classic Zinc Finger"/>
    <property type="match status" value="2"/>
</dbReference>
<dbReference type="FunFam" id="3.30.160.60:FF:000075">
    <property type="entry name" value="Putative zinc finger protein 536"/>
    <property type="match status" value="1"/>
</dbReference>
<dbReference type="PANTHER" id="PTHR23235:SF142">
    <property type="entry name" value="ZINC FINGER PROTEIN 384"/>
    <property type="match status" value="1"/>
</dbReference>
<feature type="domain" description="C2H2-type" evidence="12">
    <location>
        <begin position="63"/>
        <end position="90"/>
    </location>
</feature>
<evidence type="ECO:0000256" key="5">
    <source>
        <dbReference type="ARBA" id="ARBA00022771"/>
    </source>
</evidence>
<organism evidence="13">
    <name type="scientific">Euplotes harpa</name>
    <dbReference type="NCBI Taxonomy" id="151035"/>
    <lineage>
        <taxon>Eukaryota</taxon>
        <taxon>Sar</taxon>
        <taxon>Alveolata</taxon>
        <taxon>Ciliophora</taxon>
        <taxon>Intramacronucleata</taxon>
        <taxon>Spirotrichea</taxon>
        <taxon>Hypotrichia</taxon>
        <taxon>Euplotida</taxon>
        <taxon>Euplotidae</taxon>
        <taxon>Euplotes</taxon>
    </lineage>
</organism>
<evidence type="ECO:0000313" key="13">
    <source>
        <dbReference type="EMBL" id="CAE0352514.1"/>
    </source>
</evidence>
<comment type="subcellular location">
    <subcellularLocation>
        <location evidence="1">Nucleus</location>
    </subcellularLocation>
</comment>
<gene>
    <name evidence="13" type="ORF">EHAR0213_LOCUS11430</name>
</gene>
<feature type="domain" description="C2H2-type" evidence="12">
    <location>
        <begin position="96"/>
        <end position="119"/>
    </location>
</feature>
<evidence type="ECO:0000256" key="11">
    <source>
        <dbReference type="PROSITE-ProRule" id="PRU00042"/>
    </source>
</evidence>
<evidence type="ECO:0000256" key="1">
    <source>
        <dbReference type="ARBA" id="ARBA00004123"/>
    </source>
</evidence>
<dbReference type="SMART" id="SM00355">
    <property type="entry name" value="ZnF_C2H2"/>
    <property type="match status" value="3"/>
</dbReference>
<dbReference type="FunFam" id="3.30.160.60:FF:000446">
    <property type="entry name" value="Zinc finger protein"/>
    <property type="match status" value="1"/>
</dbReference>
<keyword evidence="7" id="KW-0805">Transcription regulation</keyword>
<dbReference type="SUPFAM" id="SSF57667">
    <property type="entry name" value="beta-beta-alpha zinc fingers"/>
    <property type="match status" value="2"/>
</dbReference>
<proteinExistence type="inferred from homology"/>
<keyword evidence="10" id="KW-0539">Nucleus</keyword>
<dbReference type="GO" id="GO:0005634">
    <property type="term" value="C:nucleus"/>
    <property type="evidence" value="ECO:0007669"/>
    <property type="project" value="UniProtKB-SubCell"/>
</dbReference>
<evidence type="ECO:0000256" key="3">
    <source>
        <dbReference type="ARBA" id="ARBA00022723"/>
    </source>
</evidence>
<reference evidence="13" key="1">
    <citation type="submission" date="2021-01" db="EMBL/GenBank/DDBJ databases">
        <authorList>
            <person name="Corre E."/>
            <person name="Pelletier E."/>
            <person name="Niang G."/>
            <person name="Scheremetjew M."/>
            <person name="Finn R."/>
            <person name="Kale V."/>
            <person name="Holt S."/>
            <person name="Cochrane G."/>
            <person name="Meng A."/>
            <person name="Brown T."/>
            <person name="Cohen L."/>
        </authorList>
    </citation>
    <scope>NUCLEOTIDE SEQUENCE</scope>
    <source>
        <strain evidence="13">FSP1.4</strain>
    </source>
</reference>
<name>A0A7S3JGI9_9SPIT</name>
<dbReference type="GO" id="GO:0008270">
    <property type="term" value="F:zinc ion binding"/>
    <property type="evidence" value="ECO:0007669"/>
    <property type="project" value="UniProtKB-KW"/>
</dbReference>
<accession>A0A7S3JGI9</accession>
<evidence type="ECO:0000256" key="4">
    <source>
        <dbReference type="ARBA" id="ARBA00022737"/>
    </source>
</evidence>
<dbReference type="GO" id="GO:0000978">
    <property type="term" value="F:RNA polymerase II cis-regulatory region sequence-specific DNA binding"/>
    <property type="evidence" value="ECO:0007669"/>
    <property type="project" value="TreeGrafter"/>
</dbReference>
<keyword evidence="9" id="KW-0804">Transcription</keyword>
<evidence type="ECO:0000256" key="2">
    <source>
        <dbReference type="ARBA" id="ARBA00006991"/>
    </source>
</evidence>
<dbReference type="AlphaFoldDB" id="A0A7S3JGI9"/>
<dbReference type="PROSITE" id="PS00028">
    <property type="entry name" value="ZINC_FINGER_C2H2_1"/>
    <property type="match status" value="3"/>
</dbReference>
<keyword evidence="5 11" id="KW-0863">Zinc-finger</keyword>
<comment type="similarity">
    <text evidence="2">Belongs to the krueppel C2H2-type zinc-finger protein family.</text>
</comment>
<evidence type="ECO:0000256" key="8">
    <source>
        <dbReference type="ARBA" id="ARBA00023125"/>
    </source>
</evidence>
<dbReference type="InterPro" id="IPR013087">
    <property type="entry name" value="Znf_C2H2_type"/>
</dbReference>